<evidence type="ECO:0000256" key="1">
    <source>
        <dbReference type="SAM" id="MobiDB-lite"/>
    </source>
</evidence>
<comment type="caution">
    <text evidence="2">The sequence shown here is derived from an EMBL/GenBank/DDBJ whole genome shotgun (WGS) entry which is preliminary data.</text>
</comment>
<organism evidence="2 3">
    <name type="scientific">Trypanosoma rangeli</name>
    <dbReference type="NCBI Taxonomy" id="5698"/>
    <lineage>
        <taxon>Eukaryota</taxon>
        <taxon>Discoba</taxon>
        <taxon>Euglenozoa</taxon>
        <taxon>Kinetoplastea</taxon>
        <taxon>Metakinetoplastina</taxon>
        <taxon>Trypanosomatida</taxon>
        <taxon>Trypanosomatidae</taxon>
        <taxon>Trypanosoma</taxon>
        <taxon>Herpetosoma</taxon>
    </lineage>
</organism>
<gene>
    <name evidence="2" type="ORF">TraAM80_00428</name>
</gene>
<accession>A0A3S5ISM9</accession>
<name>A0A3S5ISM9_TRYRA</name>
<sequence length="106" mass="12344">MAETLLQQPRRFQHPNVNDTHNAILNVFGKKLMHNSCRGGCQLTQLEHHHVTSKKDPNKRQQYKPKRIVPGLDDKHNTPRESRPILHYSKRKIPSNLGFIQCSIFV</sequence>
<protein>
    <submittedName>
        <fullName evidence="2">Uncharacterized protein</fullName>
    </submittedName>
</protein>
<dbReference type="Proteomes" id="UP000283634">
    <property type="component" value="Unassembled WGS sequence"/>
</dbReference>
<feature type="region of interest" description="Disordered" evidence="1">
    <location>
        <begin position="48"/>
        <end position="83"/>
    </location>
</feature>
<reference evidence="2 3" key="1">
    <citation type="journal article" date="2018" name="BMC Genomics">
        <title>Genomic comparison of Trypanosoma conorhini and Trypanosoma rangeli to Trypanosoma cruzi strains of high and low virulence.</title>
        <authorList>
            <person name="Bradwell K.R."/>
            <person name="Koparde V.N."/>
            <person name="Matveyev A.V."/>
            <person name="Serrano M.G."/>
            <person name="Alves J.M."/>
            <person name="Parikh H."/>
            <person name="Huang B."/>
            <person name="Lee V."/>
            <person name="Espinosa-Alvarez O."/>
            <person name="Ortiz P.A."/>
            <person name="Costa-Martins A.G."/>
            <person name="Teixeira M.M."/>
            <person name="Buck G.A."/>
        </authorList>
    </citation>
    <scope>NUCLEOTIDE SEQUENCE [LARGE SCALE GENOMIC DNA]</scope>
    <source>
        <strain evidence="2 3">AM80</strain>
    </source>
</reference>
<evidence type="ECO:0000313" key="3">
    <source>
        <dbReference type="Proteomes" id="UP000283634"/>
    </source>
</evidence>
<feature type="compositionally biased region" description="Basic and acidic residues" evidence="1">
    <location>
        <begin position="48"/>
        <end position="59"/>
    </location>
</feature>
<dbReference type="AlphaFoldDB" id="A0A3S5ISM9"/>
<dbReference type="GeneID" id="40324361"/>
<dbReference type="RefSeq" id="XP_029242670.1">
    <property type="nucleotide sequence ID" value="XM_029377507.1"/>
</dbReference>
<dbReference type="EMBL" id="MKGL01000007">
    <property type="protein sequence ID" value="RNF12280.1"/>
    <property type="molecule type" value="Genomic_DNA"/>
</dbReference>
<keyword evidence="3" id="KW-1185">Reference proteome</keyword>
<evidence type="ECO:0000313" key="2">
    <source>
        <dbReference type="EMBL" id="RNF12280.1"/>
    </source>
</evidence>
<feature type="compositionally biased region" description="Basic and acidic residues" evidence="1">
    <location>
        <begin position="72"/>
        <end position="83"/>
    </location>
</feature>
<proteinExistence type="predicted"/>